<dbReference type="GO" id="GO:0032259">
    <property type="term" value="P:methylation"/>
    <property type="evidence" value="ECO:0007669"/>
    <property type="project" value="UniProtKB-KW"/>
</dbReference>
<organism evidence="11 12">
    <name type="scientific">Campylobacter vicugnae</name>
    <dbReference type="NCBI Taxonomy" id="1660076"/>
    <lineage>
        <taxon>Bacteria</taxon>
        <taxon>Pseudomonadati</taxon>
        <taxon>Campylobacterota</taxon>
        <taxon>Epsilonproteobacteria</taxon>
        <taxon>Campylobacterales</taxon>
        <taxon>Campylobacteraceae</taxon>
        <taxon>Campylobacter</taxon>
    </lineage>
</organism>
<evidence type="ECO:0000256" key="8">
    <source>
        <dbReference type="SAM" id="Coils"/>
    </source>
</evidence>
<dbReference type="InterPro" id="IPR051537">
    <property type="entry name" value="DNA_Adenine_Mtase"/>
</dbReference>
<evidence type="ECO:0000256" key="7">
    <source>
        <dbReference type="ARBA" id="ARBA00047942"/>
    </source>
</evidence>
<feature type="domain" description="N6 adenine-specific DNA methyltransferase N-terminal" evidence="10">
    <location>
        <begin position="10"/>
        <end position="136"/>
    </location>
</feature>
<comment type="catalytic activity">
    <reaction evidence="7">
        <text>a 2'-deoxyadenosine in DNA + S-adenosyl-L-methionine = an N(6)-methyl-2'-deoxyadenosine in DNA + S-adenosyl-L-homocysteine + H(+)</text>
        <dbReference type="Rhea" id="RHEA:15197"/>
        <dbReference type="Rhea" id="RHEA-COMP:12418"/>
        <dbReference type="Rhea" id="RHEA-COMP:12419"/>
        <dbReference type="ChEBI" id="CHEBI:15378"/>
        <dbReference type="ChEBI" id="CHEBI:57856"/>
        <dbReference type="ChEBI" id="CHEBI:59789"/>
        <dbReference type="ChEBI" id="CHEBI:90615"/>
        <dbReference type="ChEBI" id="CHEBI:90616"/>
        <dbReference type="EC" id="2.1.1.72"/>
    </reaction>
</comment>
<sequence>MQIDINKEVNFIWDIVDRLRGGAYKNDKYKDVIIPMAILRCFECVLCDTKKQVLEAFFKNKNTPTKILNSISGYNFYNTSKFDLKKLLNDQIHIKANLLSYIDGFSDNIKEILENLEFSKQIEKMYNKNCLYGVVQSSSSFDLEPKTVPNHKMDYIFEDLIRKFSENVEAGDRYIGRDIVKLMVDILIFNSDIAGDNRVFSVLDQAYGTGGMLSVINEVIKKQNPSANVFLYGQEINGESYTIYKADMLIKKENGKKDTATINKIIKSFSKIDKNVQIQRDKDGIIYDDVTKDSEIINIDISIDEYMKAEILLYLPNAKAFDEDKIGAEIPFTRYFYKYSQSKSIIENISAKTYSNMLIILSPLNEQEKIANFLDNKCEKIDKLNENYQNQILNLKEYKKSLIYEFVAGKYDKNTTTRS</sequence>
<dbReference type="REBASE" id="201776">
    <property type="entry name" value="M.Csp8964ORF419P"/>
</dbReference>
<dbReference type="OrthoDB" id="9761012at2"/>
<accession>A0A1X9T056</accession>
<dbReference type="RefSeq" id="WP_086333444.1">
    <property type="nucleotide sequence ID" value="NZ_CP018791.1"/>
</dbReference>
<dbReference type="EC" id="2.1.1.72" evidence="2"/>
<dbReference type="AlphaFoldDB" id="A0A1X9T056"/>
<proteinExistence type="inferred from homology"/>
<evidence type="ECO:0000313" key="12">
    <source>
        <dbReference type="Proteomes" id="UP000194265"/>
    </source>
</evidence>
<keyword evidence="4" id="KW-0808">Transferase</keyword>
<dbReference type="GO" id="GO:0003677">
    <property type="term" value="F:DNA binding"/>
    <property type="evidence" value="ECO:0007669"/>
    <property type="project" value="InterPro"/>
</dbReference>
<evidence type="ECO:0000256" key="5">
    <source>
        <dbReference type="ARBA" id="ARBA00022691"/>
    </source>
</evidence>
<dbReference type="Gene3D" id="3.40.50.150">
    <property type="entry name" value="Vaccinia Virus protein VP39"/>
    <property type="match status" value="1"/>
</dbReference>
<name>A0A1X9T056_9BACT</name>
<dbReference type="GO" id="GO:0009307">
    <property type="term" value="P:DNA restriction-modification system"/>
    <property type="evidence" value="ECO:0007669"/>
    <property type="project" value="UniProtKB-KW"/>
</dbReference>
<dbReference type="SUPFAM" id="SSF53335">
    <property type="entry name" value="S-adenosyl-L-methionine-dependent methyltransferases"/>
    <property type="match status" value="1"/>
</dbReference>
<dbReference type="STRING" id="1660074.CVIC8964_0419"/>
<protein>
    <recommendedName>
        <fullName evidence="2">site-specific DNA-methyltransferase (adenine-specific)</fullName>
        <ecNumber evidence="2">2.1.1.72</ecNumber>
    </recommendedName>
</protein>
<evidence type="ECO:0000313" key="11">
    <source>
        <dbReference type="EMBL" id="ARR01853.1"/>
    </source>
</evidence>
<dbReference type="InterPro" id="IPR003356">
    <property type="entry name" value="DNA_methylase_A-5"/>
</dbReference>
<dbReference type="PANTHER" id="PTHR42933">
    <property type="entry name" value="SLR6095 PROTEIN"/>
    <property type="match status" value="1"/>
</dbReference>
<dbReference type="SUPFAM" id="SSF116734">
    <property type="entry name" value="DNA methylase specificity domain"/>
    <property type="match status" value="1"/>
</dbReference>
<evidence type="ECO:0000256" key="6">
    <source>
        <dbReference type="ARBA" id="ARBA00022747"/>
    </source>
</evidence>
<comment type="similarity">
    <text evidence="1">Belongs to the N(4)/N(6)-methyltransferase family.</text>
</comment>
<dbReference type="Pfam" id="PF02384">
    <property type="entry name" value="N6_Mtase"/>
    <property type="match status" value="1"/>
</dbReference>
<evidence type="ECO:0000259" key="9">
    <source>
        <dbReference type="Pfam" id="PF02384"/>
    </source>
</evidence>
<dbReference type="GO" id="GO:0009007">
    <property type="term" value="F:site-specific DNA-methyltransferase (adenine-specific) activity"/>
    <property type="evidence" value="ECO:0007669"/>
    <property type="project" value="UniProtKB-EC"/>
</dbReference>
<dbReference type="InterPro" id="IPR029063">
    <property type="entry name" value="SAM-dependent_MTases_sf"/>
</dbReference>
<gene>
    <name evidence="11" type="primary">hsdM3</name>
    <name evidence="11" type="ORF">CVIC8964_0419</name>
</gene>
<dbReference type="InterPro" id="IPR022749">
    <property type="entry name" value="D12N6_MeTrfase_N"/>
</dbReference>
<dbReference type="Gene3D" id="1.10.287.1120">
    <property type="entry name" value="Bipartite methylase S protein"/>
    <property type="match status" value="1"/>
</dbReference>
<dbReference type="Proteomes" id="UP000194265">
    <property type="component" value="Chromosome"/>
</dbReference>
<evidence type="ECO:0000256" key="3">
    <source>
        <dbReference type="ARBA" id="ARBA00022603"/>
    </source>
</evidence>
<feature type="coiled-coil region" evidence="8">
    <location>
        <begin position="371"/>
        <end position="401"/>
    </location>
</feature>
<evidence type="ECO:0000256" key="2">
    <source>
        <dbReference type="ARBA" id="ARBA00011900"/>
    </source>
</evidence>
<dbReference type="Pfam" id="PF12161">
    <property type="entry name" value="HsdM_N"/>
    <property type="match status" value="1"/>
</dbReference>
<keyword evidence="3" id="KW-0489">Methyltransferase</keyword>
<keyword evidence="5" id="KW-0949">S-adenosyl-L-methionine</keyword>
<reference evidence="11 12" key="1">
    <citation type="journal article" date="2017" name="Genome Biol. Evol.">
        <title>Comparative Genomic Analysis Identifies a Campylobacter Clade Deficient in Selenium Metabolism.</title>
        <authorList>
            <person name="Miller W.G."/>
            <person name="Yee E."/>
            <person name="Lopes B.S."/>
            <person name="Chapman M.H."/>
            <person name="Huynh S."/>
            <person name="Bono J.L."/>
            <person name="Parker C.T."/>
            <person name="Strachan N.J.C."/>
            <person name="Forbes K.J."/>
        </authorList>
    </citation>
    <scope>NUCLEOTIDE SEQUENCE [LARGE SCALE GENOMIC DNA]</scope>
    <source>
        <strain evidence="11 12">RM8964</strain>
    </source>
</reference>
<evidence type="ECO:0000256" key="1">
    <source>
        <dbReference type="ARBA" id="ARBA00006594"/>
    </source>
</evidence>
<dbReference type="GO" id="GO:0008170">
    <property type="term" value="F:N-methyltransferase activity"/>
    <property type="evidence" value="ECO:0007669"/>
    <property type="project" value="InterPro"/>
</dbReference>
<evidence type="ECO:0000256" key="4">
    <source>
        <dbReference type="ARBA" id="ARBA00022679"/>
    </source>
</evidence>
<dbReference type="EMBL" id="CP018791">
    <property type="protein sequence ID" value="ARR01853.1"/>
    <property type="molecule type" value="Genomic_DNA"/>
</dbReference>
<dbReference type="PANTHER" id="PTHR42933:SF3">
    <property type="entry name" value="TYPE I RESTRICTION ENZYME MJAVIII METHYLASE SUBUNIT"/>
    <property type="match status" value="1"/>
</dbReference>
<keyword evidence="8" id="KW-0175">Coiled coil</keyword>
<keyword evidence="6" id="KW-0680">Restriction system</keyword>
<feature type="domain" description="DNA methylase adenine-specific" evidence="9">
    <location>
        <begin position="152"/>
        <end position="262"/>
    </location>
</feature>
<evidence type="ECO:0000259" key="10">
    <source>
        <dbReference type="Pfam" id="PF12161"/>
    </source>
</evidence>